<dbReference type="EMBL" id="WJQU01000002">
    <property type="protein sequence ID" value="KAJ6644299.1"/>
    <property type="molecule type" value="Genomic_DNA"/>
</dbReference>
<dbReference type="Proteomes" id="UP001151699">
    <property type="component" value="Chromosome B"/>
</dbReference>
<dbReference type="OrthoDB" id="6370791at2759"/>
<name>A0A9Q0N6B8_9DIPT</name>
<reference evidence="2" key="1">
    <citation type="submission" date="2022-07" db="EMBL/GenBank/DDBJ databases">
        <authorList>
            <person name="Trinca V."/>
            <person name="Uliana J.V.C."/>
            <person name="Torres T.T."/>
            <person name="Ward R.J."/>
            <person name="Monesi N."/>
        </authorList>
    </citation>
    <scope>NUCLEOTIDE SEQUENCE</scope>
    <source>
        <strain evidence="2">HSMRA1968</strain>
        <tissue evidence="2">Whole embryos</tissue>
    </source>
</reference>
<dbReference type="InterPro" id="IPR010562">
    <property type="entry name" value="Haemolymph_juvenile_hormone-bd"/>
</dbReference>
<accession>A0A9Q0N6B8</accession>
<dbReference type="Pfam" id="PF06585">
    <property type="entry name" value="JHBP"/>
    <property type="match status" value="2"/>
</dbReference>
<dbReference type="PANTHER" id="PTHR11008">
    <property type="entry name" value="PROTEIN TAKEOUT-LIKE PROTEIN"/>
    <property type="match status" value="1"/>
</dbReference>
<dbReference type="Gene3D" id="3.15.10.30">
    <property type="entry name" value="Haemolymph juvenile hormone binding protein"/>
    <property type="match status" value="2"/>
</dbReference>
<protein>
    <submittedName>
        <fullName evidence="2">Uncharacterized protein</fullName>
    </submittedName>
</protein>
<comment type="caution">
    <text evidence="2">The sequence shown here is derived from an EMBL/GenBank/DDBJ whole genome shotgun (WGS) entry which is preliminary data.</text>
</comment>
<dbReference type="PANTHER" id="PTHR11008:SF29">
    <property type="entry name" value="IP17226P"/>
    <property type="match status" value="1"/>
</dbReference>
<dbReference type="GO" id="GO:0005615">
    <property type="term" value="C:extracellular space"/>
    <property type="evidence" value="ECO:0007669"/>
    <property type="project" value="TreeGrafter"/>
</dbReference>
<keyword evidence="3" id="KW-1185">Reference proteome</keyword>
<gene>
    <name evidence="2" type="ORF">Bhyg_09266</name>
</gene>
<organism evidence="2 3">
    <name type="scientific">Pseudolycoriella hygida</name>
    <dbReference type="NCBI Taxonomy" id="35572"/>
    <lineage>
        <taxon>Eukaryota</taxon>
        <taxon>Metazoa</taxon>
        <taxon>Ecdysozoa</taxon>
        <taxon>Arthropoda</taxon>
        <taxon>Hexapoda</taxon>
        <taxon>Insecta</taxon>
        <taxon>Pterygota</taxon>
        <taxon>Neoptera</taxon>
        <taxon>Endopterygota</taxon>
        <taxon>Diptera</taxon>
        <taxon>Nematocera</taxon>
        <taxon>Sciaroidea</taxon>
        <taxon>Sciaridae</taxon>
        <taxon>Pseudolycoriella</taxon>
    </lineage>
</organism>
<proteinExistence type="predicted"/>
<dbReference type="InterPro" id="IPR038606">
    <property type="entry name" value="To_sf"/>
</dbReference>
<evidence type="ECO:0000313" key="3">
    <source>
        <dbReference type="Proteomes" id="UP001151699"/>
    </source>
</evidence>
<dbReference type="AlphaFoldDB" id="A0A9Q0N6B8"/>
<keyword evidence="1" id="KW-0732">Signal</keyword>
<feature type="signal peptide" evidence="1">
    <location>
        <begin position="1"/>
        <end position="18"/>
    </location>
</feature>
<feature type="chain" id="PRO_5040127358" evidence="1">
    <location>
        <begin position="19"/>
        <end position="466"/>
    </location>
</feature>
<sequence>MQLYKVILFACLIYGASARDFMENLDPYIRRIIEASRSIINRECKNAIESQRDNFKTGWPIFGIGPLDPYFIDRFEMAFGTTNLTLLNANLSGISDFIIEYCDLKVLGMYAGISLRFNKLIIDGQHETKTKLGLTTHQGRGDAEITFHNVDVSVDVQFGVIGQNRLNMDEMNFNIHVKEVKTNLTGFGFDFIDKLVSEALGDTIKLAINLYIVLLFACRIYGVSARDFMDNLDPYIRQIIEASQSIINRECKNVIESQRDNLKTGWPIFGIGPLDPYFIDRFEMVLGITNLTLLNANLSGISDFIIEYCDLKVLGIFSGLQKFLYNRTYCYFELTYKMTQFQIILLLGCIAFAHCTAFCDWTKCEDMLAIGDKVCNKHGYNFYGLEKARTDCGITERRFFCCYLDSSGEGCSWTSKCYDLVSGSDACHKEFSGSNMSNVHFERRVSCGLDSNKYECCPLALLVDED</sequence>
<evidence type="ECO:0000313" key="2">
    <source>
        <dbReference type="EMBL" id="KAJ6644299.1"/>
    </source>
</evidence>
<evidence type="ECO:0000256" key="1">
    <source>
        <dbReference type="SAM" id="SignalP"/>
    </source>
</evidence>
<dbReference type="SMART" id="SM00700">
    <property type="entry name" value="JHBP"/>
    <property type="match status" value="1"/>
</dbReference>